<organism evidence="1 2">
    <name type="scientific">Zizania palustris</name>
    <name type="common">Northern wild rice</name>
    <dbReference type="NCBI Taxonomy" id="103762"/>
    <lineage>
        <taxon>Eukaryota</taxon>
        <taxon>Viridiplantae</taxon>
        <taxon>Streptophyta</taxon>
        <taxon>Embryophyta</taxon>
        <taxon>Tracheophyta</taxon>
        <taxon>Spermatophyta</taxon>
        <taxon>Magnoliopsida</taxon>
        <taxon>Liliopsida</taxon>
        <taxon>Poales</taxon>
        <taxon>Poaceae</taxon>
        <taxon>BOP clade</taxon>
        <taxon>Oryzoideae</taxon>
        <taxon>Oryzeae</taxon>
        <taxon>Zizaniinae</taxon>
        <taxon>Zizania</taxon>
    </lineage>
</organism>
<proteinExistence type="predicted"/>
<protein>
    <submittedName>
        <fullName evidence="1">Uncharacterized protein</fullName>
    </submittedName>
</protein>
<sequence>MPPPRSPPLTPLHRLETRDRCSYVARSRHSCRKSTRTPAPHPAGPIVRIRSLLGVSKSPVHLLVHTPANTPQIGAASHAFTMTASCILEEEGLLPKLHFHCSAARLIK</sequence>
<comment type="caution">
    <text evidence="1">The sequence shown here is derived from an EMBL/GenBank/DDBJ whole genome shotgun (WGS) entry which is preliminary data.</text>
</comment>
<name>A0A8J5WW86_ZIZPA</name>
<keyword evidence="2" id="KW-1185">Reference proteome</keyword>
<reference evidence="1" key="1">
    <citation type="journal article" date="2021" name="bioRxiv">
        <title>Whole Genome Assembly and Annotation of Northern Wild Rice, Zizania palustris L., Supports a Whole Genome Duplication in the Zizania Genus.</title>
        <authorList>
            <person name="Haas M."/>
            <person name="Kono T."/>
            <person name="Macchietto M."/>
            <person name="Millas R."/>
            <person name="McGilp L."/>
            <person name="Shao M."/>
            <person name="Duquette J."/>
            <person name="Hirsch C.N."/>
            <person name="Kimball J."/>
        </authorList>
    </citation>
    <scope>NUCLEOTIDE SEQUENCE</scope>
    <source>
        <tissue evidence="1">Fresh leaf tissue</tissue>
    </source>
</reference>
<gene>
    <name evidence="1" type="ORF">GUJ93_ZPchr0013g36503</name>
</gene>
<dbReference type="OrthoDB" id="162989at2759"/>
<reference evidence="1" key="2">
    <citation type="submission" date="2021-02" db="EMBL/GenBank/DDBJ databases">
        <authorList>
            <person name="Kimball J.A."/>
            <person name="Haas M.W."/>
            <person name="Macchietto M."/>
            <person name="Kono T."/>
            <person name="Duquette J."/>
            <person name="Shao M."/>
        </authorList>
    </citation>
    <scope>NUCLEOTIDE SEQUENCE</scope>
    <source>
        <tissue evidence="1">Fresh leaf tissue</tissue>
    </source>
</reference>
<dbReference type="AlphaFoldDB" id="A0A8J5WW86"/>
<evidence type="ECO:0000313" key="2">
    <source>
        <dbReference type="Proteomes" id="UP000729402"/>
    </source>
</evidence>
<accession>A0A8J5WW86</accession>
<dbReference type="EMBL" id="JAAALK010000079">
    <property type="protein sequence ID" value="KAG8096137.1"/>
    <property type="molecule type" value="Genomic_DNA"/>
</dbReference>
<evidence type="ECO:0000313" key="1">
    <source>
        <dbReference type="EMBL" id="KAG8096137.1"/>
    </source>
</evidence>
<dbReference type="Proteomes" id="UP000729402">
    <property type="component" value="Unassembled WGS sequence"/>
</dbReference>